<proteinExistence type="predicted"/>
<gene>
    <name evidence="1" type="ORF">WG901_15480</name>
</gene>
<dbReference type="EMBL" id="JBBHJZ010000003">
    <property type="protein sequence ID" value="MEJ5978052.1"/>
    <property type="molecule type" value="Genomic_DNA"/>
</dbReference>
<dbReference type="Proteomes" id="UP001361239">
    <property type="component" value="Unassembled WGS sequence"/>
</dbReference>
<dbReference type="RefSeq" id="WP_339587996.1">
    <property type="nucleotide sequence ID" value="NZ_JBBHJZ010000003.1"/>
</dbReference>
<name>A0ABU8RZ81_9SPHN</name>
<dbReference type="Gene3D" id="3.10.180.10">
    <property type="entry name" value="2,3-Dihydroxybiphenyl 1,2-Dioxygenase, domain 1"/>
    <property type="match status" value="1"/>
</dbReference>
<dbReference type="InterPro" id="IPR029068">
    <property type="entry name" value="Glyas_Bleomycin-R_OHBP_Dase"/>
</dbReference>
<keyword evidence="2" id="KW-1185">Reference proteome</keyword>
<accession>A0ABU8RZ81</accession>
<reference evidence="1 2" key="1">
    <citation type="submission" date="2024-03" db="EMBL/GenBank/DDBJ databases">
        <authorList>
            <person name="Jo J.-H."/>
        </authorList>
    </citation>
    <scope>NUCLEOTIDE SEQUENCE [LARGE SCALE GENOMIC DNA]</scope>
    <source>
        <strain evidence="1 2">PS1R-30</strain>
    </source>
</reference>
<organism evidence="1 2">
    <name type="scientific">Novosphingobium anseongense</name>
    <dbReference type="NCBI Taxonomy" id="3133436"/>
    <lineage>
        <taxon>Bacteria</taxon>
        <taxon>Pseudomonadati</taxon>
        <taxon>Pseudomonadota</taxon>
        <taxon>Alphaproteobacteria</taxon>
        <taxon>Sphingomonadales</taxon>
        <taxon>Sphingomonadaceae</taxon>
        <taxon>Novosphingobium</taxon>
    </lineage>
</organism>
<protein>
    <submittedName>
        <fullName evidence="1">VOC family protein</fullName>
    </submittedName>
</protein>
<dbReference type="Pfam" id="PF13669">
    <property type="entry name" value="Glyoxalase_4"/>
    <property type="match status" value="1"/>
</dbReference>
<sequence length="163" mass="18421">MFLRNHYQNAYITHDLEAAMTLVSDRWGVKDWIRFEPDMVLATPTGDKEASVRVALGWCDDVQIELIQPVEGWTDPYACVLGADRSDPTPVFHHVAVRRDDEAQMRQEIADLGLPVVFEGSVPGLVFIYLDARESLGHFFEYVWADAEGWKGQGWPEGKAVKA</sequence>
<evidence type="ECO:0000313" key="1">
    <source>
        <dbReference type="EMBL" id="MEJ5978052.1"/>
    </source>
</evidence>
<evidence type="ECO:0000313" key="2">
    <source>
        <dbReference type="Proteomes" id="UP001361239"/>
    </source>
</evidence>
<dbReference type="SUPFAM" id="SSF54593">
    <property type="entry name" value="Glyoxalase/Bleomycin resistance protein/Dihydroxybiphenyl dioxygenase"/>
    <property type="match status" value="1"/>
</dbReference>
<comment type="caution">
    <text evidence="1">The sequence shown here is derived from an EMBL/GenBank/DDBJ whole genome shotgun (WGS) entry which is preliminary data.</text>
</comment>